<organism evidence="2">
    <name type="scientific">Streptomyces haneummycinicus</name>
    <dbReference type="NCBI Taxonomy" id="3074435"/>
    <lineage>
        <taxon>Bacteria</taxon>
        <taxon>Bacillati</taxon>
        <taxon>Actinomycetota</taxon>
        <taxon>Actinomycetes</taxon>
        <taxon>Kitasatosporales</taxon>
        <taxon>Streptomycetaceae</taxon>
        <taxon>Streptomyces</taxon>
    </lineage>
</organism>
<feature type="region of interest" description="Disordered" evidence="1">
    <location>
        <begin position="1"/>
        <end position="202"/>
    </location>
</feature>
<protein>
    <submittedName>
        <fullName evidence="2">Uncharacterized protein</fullName>
    </submittedName>
</protein>
<gene>
    <name evidence="2" type="ORF">SHKM778_12220</name>
</gene>
<evidence type="ECO:0000256" key="1">
    <source>
        <dbReference type="SAM" id="MobiDB-lite"/>
    </source>
</evidence>
<feature type="compositionally biased region" description="Polar residues" evidence="1">
    <location>
        <begin position="76"/>
        <end position="88"/>
    </location>
</feature>
<reference evidence="2" key="1">
    <citation type="submission" date="2024-06" db="EMBL/GenBank/DDBJ databases">
        <authorList>
            <consortium name="consrtm"/>
            <person name="Uemura M."/>
            <person name="Terahara T."/>
        </authorList>
    </citation>
    <scope>NUCLEOTIDE SEQUENCE</scope>
    <source>
        <strain evidence="2">KM77-8</strain>
    </source>
</reference>
<sequence>MGCGALTRQPLRAATPAPSPPRRTRPPHRFPQADGNHLRRPRTRPAVSALRGQSCRWGGTGGRDGTPPSPGRANTLRPTPTRSTQQHAPPTLGPPPLNTAWAGATAPRKRRAWPVSAVGGRDPPRSTPPRGTPYAPGRRPTAVQGTPKTAGAHDPPPATTRHPRPTTPEKHVSGGAGPPPVPPLPLTPLRRLPRRPQRHSRT</sequence>
<dbReference type="AlphaFoldDB" id="A0AAT9HBQ8"/>
<proteinExistence type="predicted"/>
<evidence type="ECO:0000313" key="2">
    <source>
        <dbReference type="EMBL" id="BFO14834.1"/>
    </source>
</evidence>
<feature type="compositionally biased region" description="Basic residues" evidence="1">
    <location>
        <begin position="191"/>
        <end position="202"/>
    </location>
</feature>
<name>A0AAT9HBQ8_9ACTN</name>
<accession>A0AAT9HBQ8</accession>
<dbReference type="EMBL" id="AP035768">
    <property type="protein sequence ID" value="BFO14834.1"/>
    <property type="molecule type" value="Genomic_DNA"/>
</dbReference>
<reference evidence="2" key="2">
    <citation type="submission" date="2024-07" db="EMBL/GenBank/DDBJ databases">
        <title>Streptomyces haneummycinica sp. nov., a new antibiotic-producing actinobacterium isolated from marine sediment.</title>
        <authorList>
            <person name="Uemura M."/>
            <person name="Hamada M."/>
            <person name="Hirano S."/>
            <person name="Kobayashi K."/>
            <person name="Ohshiro T."/>
            <person name="Kobayashi T."/>
            <person name="Terahara T."/>
        </authorList>
    </citation>
    <scope>NUCLEOTIDE SEQUENCE</scope>
    <source>
        <strain evidence="2">KM77-8</strain>
    </source>
</reference>
<feature type="compositionally biased region" description="Pro residues" evidence="1">
    <location>
        <begin position="177"/>
        <end position="186"/>
    </location>
</feature>